<dbReference type="GO" id="GO:0071006">
    <property type="term" value="C:U2-type catalytic step 1 spliceosome"/>
    <property type="evidence" value="ECO:0007669"/>
    <property type="project" value="TreeGrafter"/>
</dbReference>
<dbReference type="PANTHER" id="PTHR14089:SF6">
    <property type="entry name" value="PRE-MRNA-SPLICING FACTOR RBM22"/>
    <property type="match status" value="1"/>
</dbReference>
<feature type="region of interest" description="Disordered" evidence="3">
    <location>
        <begin position="1"/>
        <end position="23"/>
    </location>
</feature>
<dbReference type="GO" id="GO:0017070">
    <property type="term" value="F:U6 snRNA binding"/>
    <property type="evidence" value="ECO:0007669"/>
    <property type="project" value="TreeGrafter"/>
</dbReference>
<keyword evidence="1 2" id="KW-0694">RNA-binding</keyword>
<dbReference type="Pfam" id="PF00076">
    <property type="entry name" value="RRM_1"/>
    <property type="match status" value="1"/>
</dbReference>
<evidence type="ECO:0000259" key="4">
    <source>
        <dbReference type="PROSITE" id="PS50102"/>
    </source>
</evidence>
<dbReference type="InterPro" id="IPR035979">
    <property type="entry name" value="RBD_domain_sf"/>
</dbReference>
<accession>A0A7S0GI10</accession>
<proteinExistence type="predicted"/>
<feature type="region of interest" description="Disordered" evidence="3">
    <location>
        <begin position="192"/>
        <end position="243"/>
    </location>
</feature>
<evidence type="ECO:0000256" key="3">
    <source>
        <dbReference type="SAM" id="MobiDB-lite"/>
    </source>
</evidence>
<dbReference type="GO" id="GO:0000974">
    <property type="term" value="C:Prp19 complex"/>
    <property type="evidence" value="ECO:0007669"/>
    <property type="project" value="TreeGrafter"/>
</dbReference>
<dbReference type="InterPro" id="IPR000504">
    <property type="entry name" value="RRM_dom"/>
</dbReference>
<gene>
    <name evidence="5" type="ORF">PINE0816_LOCUS17210</name>
</gene>
<dbReference type="GO" id="GO:0071007">
    <property type="term" value="C:U2-type catalytic step 2 spliceosome"/>
    <property type="evidence" value="ECO:0007669"/>
    <property type="project" value="TreeGrafter"/>
</dbReference>
<dbReference type="InterPro" id="IPR039171">
    <property type="entry name" value="Cwc2/Slt11"/>
</dbReference>
<sequence>MPKDRNDPLSNQNTKDRFYGTSDPVADKIHHKIKAREQKKIEADECNDESNTTLYVNWSGGKGHGASENQQCRSVTEIDIRDLFYSFGEIIAVRMNGNTGAFVEYTSRAATELAIGTMNRKEICGIQCYVNWARVTKRGESSSSNPEDVNRNGVVAMAPIRPPGRSDLGRIPPPPPGFMPVKPVLPSVLTKPGFGVPRPSMGVPRPGGGPIRRAGLASARSSIPRPYYPSQDPGRLGSQAPKN</sequence>
<dbReference type="SUPFAM" id="SSF54928">
    <property type="entry name" value="RNA-binding domain, RBD"/>
    <property type="match status" value="1"/>
</dbReference>
<reference evidence="5" key="1">
    <citation type="submission" date="2021-01" db="EMBL/GenBank/DDBJ databases">
        <authorList>
            <person name="Corre E."/>
            <person name="Pelletier E."/>
            <person name="Niang G."/>
            <person name="Scheremetjew M."/>
            <person name="Finn R."/>
            <person name="Kale V."/>
            <person name="Holt S."/>
            <person name="Cochrane G."/>
            <person name="Meng A."/>
            <person name="Brown T."/>
            <person name="Cohen L."/>
        </authorList>
    </citation>
    <scope>NUCLEOTIDE SEQUENCE</scope>
    <source>
        <strain evidence="5">CCAP1064/1</strain>
    </source>
</reference>
<feature type="domain" description="RRM" evidence="4">
    <location>
        <begin position="52"/>
        <end position="135"/>
    </location>
</feature>
<organism evidence="5">
    <name type="scientific">Proboscia inermis</name>
    <dbReference type="NCBI Taxonomy" id="420281"/>
    <lineage>
        <taxon>Eukaryota</taxon>
        <taxon>Sar</taxon>
        <taxon>Stramenopiles</taxon>
        <taxon>Ochrophyta</taxon>
        <taxon>Bacillariophyta</taxon>
        <taxon>Coscinodiscophyceae</taxon>
        <taxon>Rhizosoleniophycidae</taxon>
        <taxon>Rhizosoleniales</taxon>
        <taxon>Rhizosoleniaceae</taxon>
        <taxon>Proboscia</taxon>
    </lineage>
</organism>
<dbReference type="GO" id="GO:0036002">
    <property type="term" value="F:pre-mRNA binding"/>
    <property type="evidence" value="ECO:0007669"/>
    <property type="project" value="TreeGrafter"/>
</dbReference>
<dbReference type="InterPro" id="IPR012677">
    <property type="entry name" value="Nucleotide-bd_a/b_plait_sf"/>
</dbReference>
<dbReference type="PROSITE" id="PS50102">
    <property type="entry name" value="RRM"/>
    <property type="match status" value="1"/>
</dbReference>
<evidence type="ECO:0000256" key="2">
    <source>
        <dbReference type="PROSITE-ProRule" id="PRU00176"/>
    </source>
</evidence>
<dbReference type="PANTHER" id="PTHR14089">
    <property type="entry name" value="PRE-MRNA-SPLICING FACTOR RBM22"/>
    <property type="match status" value="1"/>
</dbReference>
<evidence type="ECO:0000313" key="5">
    <source>
        <dbReference type="EMBL" id="CAD8421059.1"/>
    </source>
</evidence>
<dbReference type="EMBL" id="HBEL01036709">
    <property type="protein sequence ID" value="CAD8421059.1"/>
    <property type="molecule type" value="Transcribed_RNA"/>
</dbReference>
<protein>
    <recommendedName>
        <fullName evidence="4">RRM domain-containing protein</fullName>
    </recommendedName>
</protein>
<dbReference type="Gene3D" id="3.30.70.330">
    <property type="match status" value="1"/>
</dbReference>
<name>A0A7S0GI10_9STRA</name>
<dbReference type="AlphaFoldDB" id="A0A7S0GI10"/>
<evidence type="ECO:0000256" key="1">
    <source>
        <dbReference type="ARBA" id="ARBA00022884"/>
    </source>
</evidence>